<comment type="caution">
    <text evidence="1">The sequence shown here is derived from an EMBL/GenBank/DDBJ whole genome shotgun (WGS) entry which is preliminary data.</text>
</comment>
<accession>A0ABQ5CIR0</accession>
<evidence type="ECO:0000313" key="2">
    <source>
        <dbReference type="Proteomes" id="UP001151760"/>
    </source>
</evidence>
<reference evidence="1" key="2">
    <citation type="submission" date="2022-01" db="EMBL/GenBank/DDBJ databases">
        <authorList>
            <person name="Yamashiro T."/>
            <person name="Shiraishi A."/>
            <person name="Satake H."/>
            <person name="Nakayama K."/>
        </authorList>
    </citation>
    <scope>NUCLEOTIDE SEQUENCE</scope>
</reference>
<reference evidence="1" key="1">
    <citation type="journal article" date="2022" name="Int. J. Mol. Sci.">
        <title>Draft Genome of Tanacetum Coccineum: Genomic Comparison of Closely Related Tanacetum-Family Plants.</title>
        <authorList>
            <person name="Yamashiro T."/>
            <person name="Shiraishi A."/>
            <person name="Nakayama K."/>
            <person name="Satake H."/>
        </authorList>
    </citation>
    <scope>NUCLEOTIDE SEQUENCE</scope>
</reference>
<evidence type="ECO:0000313" key="1">
    <source>
        <dbReference type="EMBL" id="GJT26452.1"/>
    </source>
</evidence>
<proteinExistence type="predicted"/>
<dbReference type="Proteomes" id="UP001151760">
    <property type="component" value="Unassembled WGS sequence"/>
</dbReference>
<name>A0ABQ5CIR0_9ASTR</name>
<protein>
    <submittedName>
        <fullName evidence="1">Uncharacterized protein</fullName>
    </submittedName>
</protein>
<organism evidence="1 2">
    <name type="scientific">Tanacetum coccineum</name>
    <dbReference type="NCBI Taxonomy" id="301880"/>
    <lineage>
        <taxon>Eukaryota</taxon>
        <taxon>Viridiplantae</taxon>
        <taxon>Streptophyta</taxon>
        <taxon>Embryophyta</taxon>
        <taxon>Tracheophyta</taxon>
        <taxon>Spermatophyta</taxon>
        <taxon>Magnoliopsida</taxon>
        <taxon>eudicotyledons</taxon>
        <taxon>Gunneridae</taxon>
        <taxon>Pentapetalae</taxon>
        <taxon>asterids</taxon>
        <taxon>campanulids</taxon>
        <taxon>Asterales</taxon>
        <taxon>Asteraceae</taxon>
        <taxon>Asteroideae</taxon>
        <taxon>Anthemideae</taxon>
        <taxon>Anthemidinae</taxon>
        <taxon>Tanacetum</taxon>
    </lineage>
</organism>
<gene>
    <name evidence="1" type="ORF">Tco_0906727</name>
</gene>
<sequence length="257" mass="29590">MSEAATWQAVIGQPPLAFQIDVHVSSTCRHVPSKWHPRISHVAADVGLEVSWIHRIQELDTTYWGFLRVGATLDIFQNIILILYLEYGVWSSGCRRIESYSCCGPLVKCRHGYAVSSLMDTAYWYGKSKIDDTTSENNKHRSYGSTSWSYLGNYAIAPDGLFNNSDHQENPTLSMKSYFPNFSQENHNRPQPRNFSFKDWLKVKIRHTNVDKTMKNVVLNEWILDSFELESNSSGMSKEPYSRDLEEYKVVFDNEIA</sequence>
<keyword evidence="2" id="KW-1185">Reference proteome</keyword>
<dbReference type="EMBL" id="BQNB010014294">
    <property type="protein sequence ID" value="GJT26452.1"/>
    <property type="molecule type" value="Genomic_DNA"/>
</dbReference>